<accession>A0ABM1RBX5</accession>
<feature type="region of interest" description="Disordered" evidence="1">
    <location>
        <begin position="99"/>
        <end position="209"/>
    </location>
</feature>
<reference evidence="3" key="2">
    <citation type="submission" date="2025-08" db="UniProtKB">
        <authorList>
            <consortium name="RefSeq"/>
        </authorList>
    </citation>
    <scope>IDENTIFICATION</scope>
    <source>
        <tissue evidence="3">Leaf</tissue>
    </source>
</reference>
<dbReference type="Proteomes" id="UP000694864">
    <property type="component" value="Chromosome 19"/>
</dbReference>
<evidence type="ECO:0000256" key="1">
    <source>
        <dbReference type="SAM" id="MobiDB-lite"/>
    </source>
</evidence>
<keyword evidence="2" id="KW-1185">Reference proteome</keyword>
<name>A0ABM1RBX5_CAMSA</name>
<dbReference type="GeneID" id="104768067"/>
<feature type="compositionally biased region" description="Basic residues" evidence="1">
    <location>
        <begin position="125"/>
        <end position="142"/>
    </location>
</feature>
<dbReference type="RefSeq" id="XP_019096513.1">
    <property type="nucleotide sequence ID" value="XM_019240968.1"/>
</dbReference>
<gene>
    <name evidence="3" type="primary">LOC104768067</name>
</gene>
<evidence type="ECO:0000313" key="2">
    <source>
        <dbReference type="Proteomes" id="UP000694864"/>
    </source>
</evidence>
<evidence type="ECO:0000313" key="3">
    <source>
        <dbReference type="RefSeq" id="XP_019096513.1"/>
    </source>
</evidence>
<feature type="compositionally biased region" description="Acidic residues" evidence="1">
    <location>
        <begin position="148"/>
        <end position="157"/>
    </location>
</feature>
<feature type="compositionally biased region" description="Acidic residues" evidence="1">
    <location>
        <begin position="186"/>
        <end position="196"/>
    </location>
</feature>
<sequence>MARLVLLRGGLGPDNFFPQNSGRSGHGLSVAGYIVELGSVYKVSTSPRQRLSVFLVSQLKFSYHPSTITTSGLEIQKSAMESRDSCNLRSLDVESQRIVDSANAENEREIEINEDDDVNKEKSPLQRKRKQSNRAKTSKPSKRSSNEIEIDDDDDDGDKGKSPQQRKRRQTDGAETSKPSKRSTIEIDDDDDDGDDGDKGNSLPKKKRR</sequence>
<protein>
    <submittedName>
        <fullName evidence="3">RNA polymerase II subunit 5-mediating protein homolog</fullName>
    </submittedName>
</protein>
<reference evidence="2" key="1">
    <citation type="journal article" date="2014" name="Nat. Commun.">
        <title>The emerging biofuel crop Camelina sativa retains a highly undifferentiated hexaploid genome structure.</title>
        <authorList>
            <person name="Kagale S."/>
            <person name="Koh C."/>
            <person name="Nixon J."/>
            <person name="Bollina V."/>
            <person name="Clarke W.E."/>
            <person name="Tuteja R."/>
            <person name="Spillane C."/>
            <person name="Robinson S.J."/>
            <person name="Links M.G."/>
            <person name="Clarke C."/>
            <person name="Higgins E.E."/>
            <person name="Huebert T."/>
            <person name="Sharpe A.G."/>
            <person name="Parkin I.A."/>
        </authorList>
    </citation>
    <scope>NUCLEOTIDE SEQUENCE [LARGE SCALE GENOMIC DNA]</scope>
    <source>
        <strain evidence="2">cv. DH55</strain>
    </source>
</reference>
<proteinExistence type="predicted"/>
<organism evidence="2 3">
    <name type="scientific">Camelina sativa</name>
    <name type="common">False flax</name>
    <name type="synonym">Myagrum sativum</name>
    <dbReference type="NCBI Taxonomy" id="90675"/>
    <lineage>
        <taxon>Eukaryota</taxon>
        <taxon>Viridiplantae</taxon>
        <taxon>Streptophyta</taxon>
        <taxon>Embryophyta</taxon>
        <taxon>Tracheophyta</taxon>
        <taxon>Spermatophyta</taxon>
        <taxon>Magnoliopsida</taxon>
        <taxon>eudicotyledons</taxon>
        <taxon>Gunneridae</taxon>
        <taxon>Pentapetalae</taxon>
        <taxon>rosids</taxon>
        <taxon>malvids</taxon>
        <taxon>Brassicales</taxon>
        <taxon>Brassicaceae</taxon>
        <taxon>Camelineae</taxon>
        <taxon>Camelina</taxon>
    </lineage>
</organism>